<dbReference type="AlphaFoldDB" id="A0A0A3XFQ8"/>
<dbReference type="Proteomes" id="UP000030377">
    <property type="component" value="Unassembled WGS sequence"/>
</dbReference>
<gene>
    <name evidence="2" type="ORF">MA20_45290</name>
</gene>
<feature type="region of interest" description="Disordered" evidence="1">
    <location>
        <begin position="64"/>
        <end position="91"/>
    </location>
</feature>
<dbReference type="EMBL" id="JRPN01000053">
    <property type="protein sequence ID" value="KGT73267.1"/>
    <property type="molecule type" value="Genomic_DNA"/>
</dbReference>
<evidence type="ECO:0000256" key="1">
    <source>
        <dbReference type="SAM" id="MobiDB-lite"/>
    </source>
</evidence>
<evidence type="ECO:0000313" key="3">
    <source>
        <dbReference type="Proteomes" id="UP000030377"/>
    </source>
</evidence>
<sequence>MPSLEIDVPGFLVAVVAAASGQCGHGDALAQGVYYDDSAGRRVVNGTISEEQALTAAQGYLAQRRTAQSGGGDADATLDIPQCGDPGDDPG</sequence>
<accession>A0A0A3XFQ8</accession>
<reference evidence="2 3" key="1">
    <citation type="submission" date="2014-09" db="EMBL/GenBank/DDBJ databases">
        <title>Draft genome of Bradyrhizobium japonicum Is-34.</title>
        <authorList>
            <person name="Tsurumaru H."/>
            <person name="Yamakawa T."/>
            <person name="Hashimoto S."/>
            <person name="Okizaki K."/>
            <person name="Kanesaki Y."/>
            <person name="Yoshikawa H."/>
            <person name="Yajima S."/>
        </authorList>
    </citation>
    <scope>NUCLEOTIDE SEQUENCE [LARGE SCALE GENOMIC DNA]</scope>
    <source>
        <strain evidence="2 3">Is-34</strain>
    </source>
</reference>
<evidence type="ECO:0000313" key="2">
    <source>
        <dbReference type="EMBL" id="KGT73267.1"/>
    </source>
</evidence>
<proteinExistence type="predicted"/>
<protein>
    <submittedName>
        <fullName evidence="2">Uncharacterized protein</fullName>
    </submittedName>
</protein>
<comment type="caution">
    <text evidence="2">The sequence shown here is derived from an EMBL/GenBank/DDBJ whole genome shotgun (WGS) entry which is preliminary data.</text>
</comment>
<name>A0A0A3XFQ8_BRAJP</name>
<organism evidence="2 3">
    <name type="scientific">Bradyrhizobium japonicum</name>
    <dbReference type="NCBI Taxonomy" id="375"/>
    <lineage>
        <taxon>Bacteria</taxon>
        <taxon>Pseudomonadati</taxon>
        <taxon>Pseudomonadota</taxon>
        <taxon>Alphaproteobacteria</taxon>
        <taxon>Hyphomicrobiales</taxon>
        <taxon>Nitrobacteraceae</taxon>
        <taxon>Bradyrhizobium</taxon>
    </lineage>
</organism>